<keyword evidence="1" id="KW-1133">Transmembrane helix</keyword>
<evidence type="ECO:0000313" key="3">
    <source>
        <dbReference type="Proteomes" id="UP001230005"/>
    </source>
</evidence>
<name>A0ABT9ZNA3_9BACI</name>
<accession>A0ABT9ZNA3</accession>
<comment type="caution">
    <text evidence="2">The sequence shown here is derived from an EMBL/GenBank/DDBJ whole genome shotgun (WGS) entry which is preliminary data.</text>
</comment>
<evidence type="ECO:0000313" key="2">
    <source>
        <dbReference type="EMBL" id="MDQ0252711.1"/>
    </source>
</evidence>
<organism evidence="2 3">
    <name type="scientific">Evansella vedderi</name>
    <dbReference type="NCBI Taxonomy" id="38282"/>
    <lineage>
        <taxon>Bacteria</taxon>
        <taxon>Bacillati</taxon>
        <taxon>Bacillota</taxon>
        <taxon>Bacilli</taxon>
        <taxon>Bacillales</taxon>
        <taxon>Bacillaceae</taxon>
        <taxon>Evansella</taxon>
    </lineage>
</organism>
<gene>
    <name evidence="2" type="ORF">J2S74_000083</name>
</gene>
<dbReference type="RefSeq" id="WP_307320423.1">
    <property type="nucleotide sequence ID" value="NZ_JAUSUG010000001.1"/>
</dbReference>
<feature type="transmembrane region" description="Helical" evidence="1">
    <location>
        <begin position="71"/>
        <end position="89"/>
    </location>
</feature>
<dbReference type="EMBL" id="JAUSUG010000001">
    <property type="protein sequence ID" value="MDQ0252711.1"/>
    <property type="molecule type" value="Genomic_DNA"/>
</dbReference>
<feature type="transmembrane region" description="Helical" evidence="1">
    <location>
        <begin position="25"/>
        <end position="50"/>
    </location>
</feature>
<sequence>MSMFGIHPIATIGVLMEVVTPLYDIMTPLSVGIVLITGALATASVSTYGVTVTITSININQNPYRITLNNMPFTLVYGMVGVLLAYFLLNSETLLIHL</sequence>
<keyword evidence="1" id="KW-0812">Transmembrane</keyword>
<proteinExistence type="predicted"/>
<reference evidence="2 3" key="1">
    <citation type="submission" date="2023-07" db="EMBL/GenBank/DDBJ databases">
        <title>Genomic Encyclopedia of Type Strains, Phase IV (KMG-IV): sequencing the most valuable type-strain genomes for metagenomic binning, comparative biology and taxonomic classification.</title>
        <authorList>
            <person name="Goeker M."/>
        </authorList>
    </citation>
    <scope>NUCLEOTIDE SEQUENCE [LARGE SCALE GENOMIC DNA]</scope>
    <source>
        <strain evidence="2 3">DSM 9768</strain>
    </source>
</reference>
<evidence type="ECO:0000256" key="1">
    <source>
        <dbReference type="SAM" id="Phobius"/>
    </source>
</evidence>
<keyword evidence="3" id="KW-1185">Reference proteome</keyword>
<keyword evidence="1" id="KW-0472">Membrane</keyword>
<dbReference type="Proteomes" id="UP001230005">
    <property type="component" value="Unassembled WGS sequence"/>
</dbReference>
<protein>
    <submittedName>
        <fullName evidence="2">Uncharacterized protein</fullName>
    </submittedName>
</protein>